<sequence length="74" mass="8892">MREEEIDRITPHRAMELLRKDGIDVDADRAKIILDFFYEMAEIVVDTYLDEQKIRKFTLTQKRESKFNQSILKS</sequence>
<protein>
    <submittedName>
        <fullName evidence="1">Uncharacterized protein</fullName>
    </submittedName>
</protein>
<gene>
    <name evidence="1" type="ORF">SAMN05444366_3309</name>
</gene>
<dbReference type="EMBL" id="FRBY01000005">
    <property type="protein sequence ID" value="SHM51020.1"/>
    <property type="molecule type" value="Genomic_DNA"/>
</dbReference>
<dbReference type="Proteomes" id="UP000184121">
    <property type="component" value="Unassembled WGS sequence"/>
</dbReference>
<reference evidence="2" key="1">
    <citation type="submission" date="2016-11" db="EMBL/GenBank/DDBJ databases">
        <authorList>
            <person name="Varghese N."/>
            <person name="Submissions S."/>
        </authorList>
    </citation>
    <scope>NUCLEOTIDE SEQUENCE [LARGE SCALE GENOMIC DNA]</scope>
    <source>
        <strain evidence="2">DSM 1811</strain>
    </source>
</reference>
<evidence type="ECO:0000313" key="2">
    <source>
        <dbReference type="Proteomes" id="UP000184121"/>
    </source>
</evidence>
<accession>A0A1M7JD36</accession>
<proteinExistence type="predicted"/>
<evidence type="ECO:0000313" key="1">
    <source>
        <dbReference type="EMBL" id="SHM51020.1"/>
    </source>
</evidence>
<organism evidence="1 2">
    <name type="scientific">Flavobacterium saccharophilum</name>
    <dbReference type="NCBI Taxonomy" id="29534"/>
    <lineage>
        <taxon>Bacteria</taxon>
        <taxon>Pseudomonadati</taxon>
        <taxon>Bacteroidota</taxon>
        <taxon>Flavobacteriia</taxon>
        <taxon>Flavobacteriales</taxon>
        <taxon>Flavobacteriaceae</taxon>
        <taxon>Flavobacterium</taxon>
    </lineage>
</organism>
<dbReference type="STRING" id="29534.SAMN05444366_3309"/>
<keyword evidence="2" id="KW-1185">Reference proteome</keyword>
<dbReference type="AlphaFoldDB" id="A0A1M7JD36"/>
<name>A0A1M7JD36_9FLAO</name>